<dbReference type="CDD" id="cd13926">
    <property type="entry name" value="N-acetylmuramidase_GH108"/>
    <property type="match status" value="1"/>
</dbReference>
<evidence type="ECO:0000313" key="3">
    <source>
        <dbReference type="EMBL" id="THF64307.1"/>
    </source>
</evidence>
<dbReference type="EMBL" id="SSOD01000002">
    <property type="protein sequence ID" value="THF64307.1"/>
    <property type="molecule type" value="Genomic_DNA"/>
</dbReference>
<dbReference type="InterPro" id="IPR018537">
    <property type="entry name" value="Peptidoglycan-bd_3"/>
</dbReference>
<dbReference type="Pfam" id="PF05838">
    <property type="entry name" value="Glyco_hydro_108"/>
    <property type="match status" value="1"/>
</dbReference>
<dbReference type="Pfam" id="PF09374">
    <property type="entry name" value="PG_binding_3"/>
    <property type="match status" value="1"/>
</dbReference>
<reference evidence="3 4" key="1">
    <citation type="submission" date="2019-04" db="EMBL/GenBank/DDBJ databases">
        <title>Azoarcus rhizosphaerae sp. nov. isolated from rhizosphere of Ficus religiosa.</title>
        <authorList>
            <person name="Lin S.-Y."/>
            <person name="Hameed A."/>
            <person name="Hsu Y.-H."/>
            <person name="Young C.-C."/>
        </authorList>
    </citation>
    <scope>NUCLEOTIDE SEQUENCE [LARGE SCALE GENOMIC DNA]</scope>
    <source>
        <strain evidence="3 4">CC-YHH848</strain>
    </source>
</reference>
<dbReference type="InterPro" id="IPR023346">
    <property type="entry name" value="Lysozyme-like_dom_sf"/>
</dbReference>
<dbReference type="SUPFAM" id="SSF53955">
    <property type="entry name" value="Lysozyme-like"/>
    <property type="match status" value="1"/>
</dbReference>
<dbReference type="Proteomes" id="UP000307956">
    <property type="component" value="Unassembled WGS sequence"/>
</dbReference>
<accession>A0A4S4AWN5</accession>
<gene>
    <name evidence="3" type="ORF">E6O51_03065</name>
</gene>
<name>A0A4S4AWN5_9RHOO</name>
<dbReference type="RefSeq" id="WP_136383496.1">
    <property type="nucleotide sequence ID" value="NZ_SSOD01000002.1"/>
</dbReference>
<dbReference type="Gene3D" id="1.20.141.10">
    <property type="entry name" value="Chitosanase, subunit A, domain 1"/>
    <property type="match status" value="1"/>
</dbReference>
<organism evidence="3 4">
    <name type="scientific">Pseudothauera rhizosphaerae</name>
    <dbReference type="NCBI Taxonomy" id="2565932"/>
    <lineage>
        <taxon>Bacteria</taxon>
        <taxon>Pseudomonadati</taxon>
        <taxon>Pseudomonadota</taxon>
        <taxon>Betaproteobacteria</taxon>
        <taxon>Rhodocyclales</taxon>
        <taxon>Zoogloeaceae</taxon>
        <taxon>Pseudothauera</taxon>
    </lineage>
</organism>
<comment type="caution">
    <text evidence="3">The sequence shown here is derived from an EMBL/GenBank/DDBJ whole genome shotgun (WGS) entry which is preliminary data.</text>
</comment>
<sequence length="163" mass="18311">MDFDEAFERLIGHEGGFVDHPDDPGDATNWGITERVAREQGYTGQMRDMPRSTAREIYRRAYWQRARADQYDPAIGFQLFDAAVNHSIGTAIRFLQRAVGVADDGAVGPVTLQAIAAMPVPDVLARFNAERLEFYTELSTWPSFGKGWVRRVAGNLRYQAEDA</sequence>
<evidence type="ECO:0000313" key="4">
    <source>
        <dbReference type="Proteomes" id="UP000307956"/>
    </source>
</evidence>
<evidence type="ECO:0000259" key="1">
    <source>
        <dbReference type="Pfam" id="PF05838"/>
    </source>
</evidence>
<feature type="domain" description="TtsA-like Glycoside hydrolase family 108" evidence="1">
    <location>
        <begin position="8"/>
        <end position="86"/>
    </location>
</feature>
<dbReference type="OrthoDB" id="9815229at2"/>
<keyword evidence="4" id="KW-1185">Reference proteome</keyword>
<proteinExistence type="predicted"/>
<dbReference type="AlphaFoldDB" id="A0A4S4AWN5"/>
<evidence type="ECO:0008006" key="5">
    <source>
        <dbReference type="Google" id="ProtNLM"/>
    </source>
</evidence>
<protein>
    <recommendedName>
        <fullName evidence="5">Peptidoglycan domain protein</fullName>
    </recommendedName>
</protein>
<evidence type="ECO:0000259" key="2">
    <source>
        <dbReference type="Pfam" id="PF09374"/>
    </source>
</evidence>
<dbReference type="InterPro" id="IPR008565">
    <property type="entry name" value="TtsA-like_GH18_dom"/>
</dbReference>
<feature type="domain" description="Peptidoglycan binding" evidence="2">
    <location>
        <begin position="91"/>
        <end position="152"/>
    </location>
</feature>